<dbReference type="Proteomes" id="UP000281431">
    <property type="component" value="Unassembled WGS sequence"/>
</dbReference>
<evidence type="ECO:0000313" key="3">
    <source>
        <dbReference type="Proteomes" id="UP000281431"/>
    </source>
</evidence>
<evidence type="ECO:0000256" key="1">
    <source>
        <dbReference type="SAM" id="MobiDB-lite"/>
    </source>
</evidence>
<keyword evidence="3" id="KW-1185">Reference proteome</keyword>
<sequence length="118" mass="13378">MSVEQRSVDSTPAEDERTTDPSRGLELEFRSDVSPVCSDDHSSSDDRSGASLPSRIERTQLRARVAALERELAARERRHRDVVVRYEQVLEDRTSEQTDGTAERAASGPLERLRRLVR</sequence>
<reference evidence="2 3" key="1">
    <citation type="submission" date="2018-10" db="EMBL/GenBank/DDBJ databases">
        <title>Natrarchaeobius chitinivorans gen. nov., sp. nov., and Natrarchaeobius haloalkaliphilus sp. nov., alkaliphilic, chitin-utilizing haloarchaea from hypersaline alkaline lakes.</title>
        <authorList>
            <person name="Sorokin D.Y."/>
            <person name="Elcheninov A.G."/>
            <person name="Kostrikina N.A."/>
            <person name="Bale N.J."/>
            <person name="Sinninghe Damste J.S."/>
            <person name="Khijniak T.V."/>
            <person name="Kublanov I.V."/>
            <person name="Toshchakov S.V."/>
        </authorList>
    </citation>
    <scope>NUCLEOTIDE SEQUENCE [LARGE SCALE GENOMIC DNA]</scope>
    <source>
        <strain evidence="2 3">AArcht7</strain>
    </source>
</reference>
<proteinExistence type="predicted"/>
<gene>
    <name evidence="2" type="ORF">EA472_10010</name>
</gene>
<organism evidence="2 3">
    <name type="scientific">Natrarchaeobius chitinivorans</name>
    <dbReference type="NCBI Taxonomy" id="1679083"/>
    <lineage>
        <taxon>Archaea</taxon>
        <taxon>Methanobacteriati</taxon>
        <taxon>Methanobacteriota</taxon>
        <taxon>Stenosarchaea group</taxon>
        <taxon>Halobacteria</taxon>
        <taxon>Halobacteriales</taxon>
        <taxon>Natrialbaceae</taxon>
        <taxon>Natrarchaeobius</taxon>
    </lineage>
</organism>
<comment type="caution">
    <text evidence="2">The sequence shown here is derived from an EMBL/GenBank/DDBJ whole genome shotgun (WGS) entry which is preliminary data.</text>
</comment>
<feature type="compositionally biased region" description="Polar residues" evidence="1">
    <location>
        <begin position="1"/>
        <end position="10"/>
    </location>
</feature>
<feature type="compositionally biased region" description="Basic and acidic residues" evidence="1">
    <location>
        <begin position="14"/>
        <end position="31"/>
    </location>
</feature>
<feature type="region of interest" description="Disordered" evidence="1">
    <location>
        <begin position="1"/>
        <end position="56"/>
    </location>
</feature>
<dbReference type="OrthoDB" id="386595at2157"/>
<name>A0A3N6NN65_NATCH</name>
<protein>
    <submittedName>
        <fullName evidence="2">Uncharacterized protein</fullName>
    </submittedName>
</protein>
<dbReference type="EMBL" id="REFZ01000005">
    <property type="protein sequence ID" value="RQH00943.1"/>
    <property type="molecule type" value="Genomic_DNA"/>
</dbReference>
<feature type="region of interest" description="Disordered" evidence="1">
    <location>
        <begin position="92"/>
        <end position="118"/>
    </location>
</feature>
<feature type="compositionally biased region" description="Basic and acidic residues" evidence="1">
    <location>
        <begin position="38"/>
        <end position="48"/>
    </location>
</feature>
<evidence type="ECO:0000313" key="2">
    <source>
        <dbReference type="EMBL" id="RQH00943.1"/>
    </source>
</evidence>
<dbReference type="AlphaFoldDB" id="A0A3N6NN65"/>
<accession>A0A3N6NN65</accession>